<feature type="domain" description="Thioredoxin" evidence="1">
    <location>
        <begin position="1"/>
        <end position="149"/>
    </location>
</feature>
<dbReference type="Proteomes" id="UP001152320">
    <property type="component" value="Chromosome 6"/>
</dbReference>
<dbReference type="PANTHER" id="PTHR46762:SF1">
    <property type="entry name" value="NUCLEOREDOXIN-LIKE PROTEIN 2"/>
    <property type="match status" value="1"/>
</dbReference>
<accession>A0A9Q1C7K4</accession>
<dbReference type="OrthoDB" id="409136at2759"/>
<keyword evidence="3" id="KW-1185">Reference proteome</keyword>
<name>A0A9Q1C7K4_HOLLE</name>
<dbReference type="Pfam" id="PF13905">
    <property type="entry name" value="Thioredoxin_8"/>
    <property type="match status" value="1"/>
</dbReference>
<evidence type="ECO:0000259" key="1">
    <source>
        <dbReference type="PROSITE" id="PS51352"/>
    </source>
</evidence>
<proteinExistence type="predicted"/>
<dbReference type="AlphaFoldDB" id="A0A9Q1C7K4"/>
<dbReference type="GO" id="GO:0007600">
    <property type="term" value="P:sensory perception"/>
    <property type="evidence" value="ECO:0007669"/>
    <property type="project" value="InterPro"/>
</dbReference>
<dbReference type="InterPro" id="IPR013766">
    <property type="entry name" value="Thioredoxin_domain"/>
</dbReference>
<reference evidence="2" key="1">
    <citation type="submission" date="2021-10" db="EMBL/GenBank/DDBJ databases">
        <title>Tropical sea cucumber genome reveals ecological adaptation and Cuvierian tubules defense mechanism.</title>
        <authorList>
            <person name="Chen T."/>
        </authorList>
    </citation>
    <scope>NUCLEOTIDE SEQUENCE</scope>
    <source>
        <strain evidence="2">Nanhai2018</strain>
        <tissue evidence="2">Muscle</tissue>
    </source>
</reference>
<dbReference type="InterPro" id="IPR012336">
    <property type="entry name" value="Thioredoxin-like_fold"/>
</dbReference>
<dbReference type="SUPFAM" id="SSF52833">
    <property type="entry name" value="Thioredoxin-like"/>
    <property type="match status" value="1"/>
</dbReference>
<gene>
    <name evidence="2" type="ORF">HOLleu_14375</name>
</gene>
<evidence type="ECO:0000313" key="2">
    <source>
        <dbReference type="EMBL" id="KAJ8040157.1"/>
    </source>
</evidence>
<dbReference type="InterPro" id="IPR029519">
    <property type="entry name" value="RdCVF2"/>
</dbReference>
<sequence length="153" mass="17561">MNYFEGKTLFRMNDDEESDLVNHNEVLGGKILALYFSASWSPPCCEFSPPLIAVYQELIERKMPFEVVYLSCDKNKGEMISYLQELHVPWLYLPFGDKLISDLKEKFNIIAVPKLIVLSPSGEVITDMGRREVQDRGVVCFNSWKQASGMTDR</sequence>
<dbReference type="Gene3D" id="3.40.30.10">
    <property type="entry name" value="Glutaredoxin"/>
    <property type="match status" value="1"/>
</dbReference>
<dbReference type="EMBL" id="JAIZAY010000006">
    <property type="protein sequence ID" value="KAJ8040157.1"/>
    <property type="molecule type" value="Genomic_DNA"/>
</dbReference>
<protein>
    <submittedName>
        <fullName evidence="2">Nucleoredoxin-like protein 2</fullName>
    </submittedName>
</protein>
<dbReference type="GO" id="GO:0045494">
    <property type="term" value="P:photoreceptor cell maintenance"/>
    <property type="evidence" value="ECO:0007669"/>
    <property type="project" value="InterPro"/>
</dbReference>
<comment type="caution">
    <text evidence="2">The sequence shown here is derived from an EMBL/GenBank/DDBJ whole genome shotgun (WGS) entry which is preliminary data.</text>
</comment>
<dbReference type="InterPro" id="IPR036249">
    <property type="entry name" value="Thioredoxin-like_sf"/>
</dbReference>
<dbReference type="PANTHER" id="PTHR46762">
    <property type="entry name" value="NUCLEOREDOXIN-LIKE PROTEIN 2"/>
    <property type="match status" value="1"/>
</dbReference>
<evidence type="ECO:0000313" key="3">
    <source>
        <dbReference type="Proteomes" id="UP001152320"/>
    </source>
</evidence>
<organism evidence="2 3">
    <name type="scientific">Holothuria leucospilota</name>
    <name type="common">Black long sea cucumber</name>
    <name type="synonym">Mertensiothuria leucospilota</name>
    <dbReference type="NCBI Taxonomy" id="206669"/>
    <lineage>
        <taxon>Eukaryota</taxon>
        <taxon>Metazoa</taxon>
        <taxon>Echinodermata</taxon>
        <taxon>Eleutherozoa</taxon>
        <taxon>Echinozoa</taxon>
        <taxon>Holothuroidea</taxon>
        <taxon>Aspidochirotacea</taxon>
        <taxon>Aspidochirotida</taxon>
        <taxon>Holothuriidae</taxon>
        <taxon>Holothuria</taxon>
    </lineage>
</organism>
<dbReference type="PROSITE" id="PS51352">
    <property type="entry name" value="THIOREDOXIN_2"/>
    <property type="match status" value="1"/>
</dbReference>